<reference evidence="2 3" key="1">
    <citation type="submission" date="2018-10" db="EMBL/GenBank/DDBJ databases">
        <title>Draft genome of Mycobacterium hodleri strain B.</title>
        <authorList>
            <person name="Amande T.J."/>
            <person name="Mcgenity T.J."/>
        </authorList>
    </citation>
    <scope>NUCLEOTIDE SEQUENCE [LARGE SCALE GENOMIC DNA]</scope>
    <source>
        <strain evidence="2 3">B</strain>
    </source>
</reference>
<feature type="signal peptide" evidence="1">
    <location>
        <begin position="1"/>
        <end position="19"/>
    </location>
</feature>
<comment type="caution">
    <text evidence="2">The sequence shown here is derived from an EMBL/GenBank/DDBJ whole genome shotgun (WGS) entry which is preliminary data.</text>
</comment>
<feature type="chain" id="PRO_5022065041" description="Lipoprotein" evidence="1">
    <location>
        <begin position="20"/>
        <end position="136"/>
    </location>
</feature>
<dbReference type="EMBL" id="VIFX01000049">
    <property type="protein sequence ID" value="TQR83235.1"/>
    <property type="molecule type" value="Genomic_DNA"/>
</dbReference>
<evidence type="ECO:0000256" key="1">
    <source>
        <dbReference type="SAM" id="SignalP"/>
    </source>
</evidence>
<evidence type="ECO:0000313" key="3">
    <source>
        <dbReference type="Proteomes" id="UP000315759"/>
    </source>
</evidence>
<gene>
    <name evidence="2" type="ORF">D8S82_28120</name>
</gene>
<keyword evidence="3" id="KW-1185">Reference proteome</keyword>
<proteinExistence type="predicted"/>
<name>A0A544VTB8_9MYCO</name>
<organism evidence="2 3">
    <name type="scientific">Mycolicibacterium hodleri</name>
    <dbReference type="NCBI Taxonomy" id="49897"/>
    <lineage>
        <taxon>Bacteria</taxon>
        <taxon>Bacillati</taxon>
        <taxon>Actinomycetota</taxon>
        <taxon>Actinomycetes</taxon>
        <taxon>Mycobacteriales</taxon>
        <taxon>Mycobacteriaceae</taxon>
        <taxon>Mycolicibacterium</taxon>
    </lineage>
</organism>
<accession>A0A544VTB8</accession>
<evidence type="ECO:0008006" key="4">
    <source>
        <dbReference type="Google" id="ProtNLM"/>
    </source>
</evidence>
<keyword evidence="1" id="KW-0732">Signal</keyword>
<protein>
    <recommendedName>
        <fullName evidence="4">Lipoprotein</fullName>
    </recommendedName>
</protein>
<evidence type="ECO:0000313" key="2">
    <source>
        <dbReference type="EMBL" id="TQR83235.1"/>
    </source>
</evidence>
<dbReference type="AlphaFoldDB" id="A0A544VTB8"/>
<sequence length="136" mass="14193">MPAAVAVSLFAAGCQVASADPVAVGLDRDFTLGGGQEASVDGLRVRFADVLEDSRCPARVACFWSGQARLTVVVQAEGDPPTTVAFNTNPAPGQGVSSGRAGEYTLTMRSLEPYPQTPEDATPFEDYRLTLSVAKG</sequence>
<dbReference type="Proteomes" id="UP000315759">
    <property type="component" value="Unassembled WGS sequence"/>
</dbReference>